<dbReference type="AlphaFoldDB" id="A0A4R3YCM0"/>
<organism evidence="4 6">
    <name type="scientific">Testudinibacter aquarius</name>
    <dbReference type="NCBI Taxonomy" id="1524974"/>
    <lineage>
        <taxon>Bacteria</taxon>
        <taxon>Pseudomonadati</taxon>
        <taxon>Pseudomonadota</taxon>
        <taxon>Gammaproteobacteria</taxon>
        <taxon>Pasteurellales</taxon>
        <taxon>Pasteurellaceae</taxon>
        <taxon>Testudinibacter</taxon>
    </lineage>
</organism>
<gene>
    <name evidence="5" type="primary">yigB</name>
    <name evidence="4" type="ORF">EDC16_10176</name>
    <name evidence="5" type="ORF">FHQ21_11445</name>
</gene>
<name>A0A4R3YCM0_9PAST</name>
<dbReference type="Gene3D" id="3.40.50.1000">
    <property type="entry name" value="HAD superfamily/HAD-like"/>
    <property type="match status" value="1"/>
</dbReference>
<accession>A0A4R3YCM0</accession>
<reference evidence="5 7" key="2">
    <citation type="submission" date="2019-05" db="EMBL/GenBank/DDBJ databases">
        <title>Pasteurellaceae isolates from reptiles.</title>
        <authorList>
            <person name="Bojesen A.M."/>
            <person name="Lund E."/>
        </authorList>
    </citation>
    <scope>NUCLEOTIDE SEQUENCE [LARGE SCALE GENOMIC DNA]</scope>
    <source>
        <strain evidence="5 7">ELNT2x</strain>
    </source>
</reference>
<dbReference type="Gene3D" id="1.20.120.1600">
    <property type="match status" value="1"/>
</dbReference>
<dbReference type="PANTHER" id="PTHR46470">
    <property type="entry name" value="N-ACYLNEURAMINATE-9-PHOSPHATASE"/>
    <property type="match status" value="1"/>
</dbReference>
<dbReference type="Proteomes" id="UP000294619">
    <property type="component" value="Unassembled WGS sequence"/>
</dbReference>
<dbReference type="GO" id="GO:0009231">
    <property type="term" value="P:riboflavin biosynthetic process"/>
    <property type="evidence" value="ECO:0007669"/>
    <property type="project" value="TreeGrafter"/>
</dbReference>
<dbReference type="Pfam" id="PF00702">
    <property type="entry name" value="Hydrolase"/>
    <property type="match status" value="1"/>
</dbReference>
<evidence type="ECO:0000313" key="6">
    <source>
        <dbReference type="Proteomes" id="UP000294619"/>
    </source>
</evidence>
<evidence type="ECO:0000256" key="3">
    <source>
        <dbReference type="ARBA" id="ARBA00022842"/>
    </source>
</evidence>
<dbReference type="Proteomes" id="UP000305526">
    <property type="component" value="Unassembled WGS sequence"/>
</dbReference>
<dbReference type="RefSeq" id="WP_132964258.1">
    <property type="nucleotide sequence ID" value="NZ_LEKL01000015.1"/>
</dbReference>
<comment type="caution">
    <text evidence="4">The sequence shown here is derived from an EMBL/GenBank/DDBJ whole genome shotgun (WGS) entry which is preliminary data.</text>
</comment>
<dbReference type="NCBIfam" id="TIGR01549">
    <property type="entry name" value="HAD-SF-IA-v1"/>
    <property type="match status" value="1"/>
</dbReference>
<dbReference type="InterPro" id="IPR023214">
    <property type="entry name" value="HAD_sf"/>
</dbReference>
<dbReference type="GO" id="GO:0043726">
    <property type="term" value="F:5-amino-6-(5-phosphoribitylamino)uracil phosphatase activity"/>
    <property type="evidence" value="ECO:0007669"/>
    <property type="project" value="UniProtKB-EC"/>
</dbReference>
<dbReference type="InterPro" id="IPR036412">
    <property type="entry name" value="HAD-like_sf"/>
</dbReference>
<keyword evidence="7" id="KW-1185">Reference proteome</keyword>
<dbReference type="SFLD" id="SFLDG01129">
    <property type="entry name" value="C1.5:_HAD__Beta-PGM__Phosphata"/>
    <property type="match status" value="1"/>
</dbReference>
<evidence type="ECO:0000313" key="7">
    <source>
        <dbReference type="Proteomes" id="UP000305526"/>
    </source>
</evidence>
<dbReference type="EC" id="3.1.3.104" evidence="5"/>
<dbReference type="InterPro" id="IPR051400">
    <property type="entry name" value="HAD-like_hydrolase"/>
</dbReference>
<keyword evidence="3" id="KW-0460">Magnesium</keyword>
<evidence type="ECO:0000256" key="2">
    <source>
        <dbReference type="ARBA" id="ARBA00022801"/>
    </source>
</evidence>
<comment type="cofactor">
    <cofactor evidence="1">
        <name>Mg(2+)</name>
        <dbReference type="ChEBI" id="CHEBI:18420"/>
    </cofactor>
</comment>
<dbReference type="SUPFAM" id="SSF56784">
    <property type="entry name" value="HAD-like"/>
    <property type="match status" value="1"/>
</dbReference>
<evidence type="ECO:0000313" key="5">
    <source>
        <dbReference type="EMBL" id="TNG88263.1"/>
    </source>
</evidence>
<sequence>MRFYRQLQPFNIISFDLDDTLYDNRSVIAEAEKQFLCELQRLAALPHLTVESWGQVKRVVAVANPLIMEDVVHWRIVALERLLTQSAVSVGKIDTIISQAMAHFIHWRHQIALSPQTKATLDSLAERYPLAVITNGNVDPKKIGLTQFSLCLRGGEHGRAKPHFDLFAQTAAHFNVRSDQILHVGDNLQADVQGAVQAGCQAVWLNLNSDSLLAHQQSRNLPHVELTNLKQLLLLA</sequence>
<keyword evidence="2 4" id="KW-0378">Hydrolase</keyword>
<evidence type="ECO:0000313" key="4">
    <source>
        <dbReference type="EMBL" id="TCV89766.1"/>
    </source>
</evidence>
<dbReference type="EMBL" id="VDGV01000125">
    <property type="protein sequence ID" value="TNG88263.1"/>
    <property type="molecule type" value="Genomic_DNA"/>
</dbReference>
<protein>
    <submittedName>
        <fullName evidence="5">5-amino-6-(5-phospho-D-ribitylamino)uracil phosphatase YigB</fullName>
        <ecNumber evidence="5">3.1.3.104</ecNumber>
    </submittedName>
    <submittedName>
        <fullName evidence="4">Putative hydrolase of the HAD superfamily</fullName>
    </submittedName>
</protein>
<dbReference type="NCBIfam" id="NF008018">
    <property type="entry name" value="PRK10748.1"/>
    <property type="match status" value="1"/>
</dbReference>
<dbReference type="PANTHER" id="PTHR46470:SF4">
    <property type="entry name" value="5-AMINO-6-(5-PHOSPHO-D-RIBITYLAMINO)URACIL PHOSPHATASE YIGB"/>
    <property type="match status" value="1"/>
</dbReference>
<dbReference type="InterPro" id="IPR006439">
    <property type="entry name" value="HAD-SF_hydro_IA"/>
</dbReference>
<proteinExistence type="predicted"/>
<reference evidence="4 6" key="1">
    <citation type="submission" date="2019-03" db="EMBL/GenBank/DDBJ databases">
        <title>Genomic Encyclopedia of Type Strains, Phase IV (KMG-IV): sequencing the most valuable type-strain genomes for metagenomic binning, comparative biology and taxonomic classification.</title>
        <authorList>
            <person name="Goeker M."/>
        </authorList>
    </citation>
    <scope>NUCLEOTIDE SEQUENCE [LARGE SCALE GENOMIC DNA]</scope>
    <source>
        <strain evidence="4 6">DSM 28140</strain>
    </source>
</reference>
<dbReference type="EMBL" id="SMCP01000001">
    <property type="protein sequence ID" value="TCV89766.1"/>
    <property type="molecule type" value="Genomic_DNA"/>
</dbReference>
<evidence type="ECO:0000256" key="1">
    <source>
        <dbReference type="ARBA" id="ARBA00001946"/>
    </source>
</evidence>
<dbReference type="SFLD" id="SFLDS00003">
    <property type="entry name" value="Haloacid_Dehalogenase"/>
    <property type="match status" value="1"/>
</dbReference>